<reference evidence="3" key="2">
    <citation type="submission" date="2015-01" db="EMBL/GenBank/DDBJ databases">
        <title>Evolutionary Origins and Diversification of the Mycorrhizal Mutualists.</title>
        <authorList>
            <consortium name="DOE Joint Genome Institute"/>
            <consortium name="Mycorrhizal Genomics Consortium"/>
            <person name="Kohler A."/>
            <person name="Kuo A."/>
            <person name="Nagy L.G."/>
            <person name="Floudas D."/>
            <person name="Copeland A."/>
            <person name="Barry K.W."/>
            <person name="Cichocki N."/>
            <person name="Veneault-Fourrey C."/>
            <person name="LaButti K."/>
            <person name="Lindquist E.A."/>
            <person name="Lipzen A."/>
            <person name="Lundell T."/>
            <person name="Morin E."/>
            <person name="Murat C."/>
            <person name="Riley R."/>
            <person name="Ohm R."/>
            <person name="Sun H."/>
            <person name="Tunlid A."/>
            <person name="Henrissat B."/>
            <person name="Grigoriev I.V."/>
            <person name="Hibbett D.S."/>
            <person name="Martin F."/>
        </authorList>
    </citation>
    <scope>NUCLEOTIDE SEQUENCE [LARGE SCALE GENOMIC DNA]</scope>
    <source>
        <strain evidence="3">LaAM-08-1</strain>
    </source>
</reference>
<evidence type="ECO:0008006" key="4">
    <source>
        <dbReference type="Google" id="ProtNLM"/>
    </source>
</evidence>
<protein>
    <recommendedName>
        <fullName evidence="4">Ubiquitin-like domain-containing protein</fullName>
    </recommendedName>
</protein>
<dbReference type="Gene3D" id="3.10.20.90">
    <property type="entry name" value="Phosphatidylinositol 3-kinase Catalytic Subunit, Chain A, domain 1"/>
    <property type="match status" value="1"/>
</dbReference>
<accession>A0A0C9WKW7</accession>
<proteinExistence type="predicted"/>
<feature type="region of interest" description="Disordered" evidence="1">
    <location>
        <begin position="1"/>
        <end position="50"/>
    </location>
</feature>
<feature type="compositionally biased region" description="Basic and acidic residues" evidence="1">
    <location>
        <begin position="12"/>
        <end position="24"/>
    </location>
</feature>
<keyword evidence="3" id="KW-1185">Reference proteome</keyword>
<evidence type="ECO:0000313" key="2">
    <source>
        <dbReference type="EMBL" id="KIJ89790.1"/>
    </source>
</evidence>
<dbReference type="SUPFAM" id="SSF54236">
    <property type="entry name" value="Ubiquitin-like"/>
    <property type="match status" value="1"/>
</dbReference>
<feature type="non-terminal residue" evidence="2">
    <location>
        <position position="1"/>
    </location>
</feature>
<evidence type="ECO:0000313" key="3">
    <source>
        <dbReference type="Proteomes" id="UP000054477"/>
    </source>
</evidence>
<reference evidence="2 3" key="1">
    <citation type="submission" date="2014-04" db="EMBL/GenBank/DDBJ databases">
        <authorList>
            <consortium name="DOE Joint Genome Institute"/>
            <person name="Kuo A."/>
            <person name="Kohler A."/>
            <person name="Nagy L.G."/>
            <person name="Floudas D."/>
            <person name="Copeland A."/>
            <person name="Barry K.W."/>
            <person name="Cichocki N."/>
            <person name="Veneault-Fourrey C."/>
            <person name="LaButti K."/>
            <person name="Lindquist E.A."/>
            <person name="Lipzen A."/>
            <person name="Lundell T."/>
            <person name="Morin E."/>
            <person name="Murat C."/>
            <person name="Sun H."/>
            <person name="Tunlid A."/>
            <person name="Henrissat B."/>
            <person name="Grigoriev I.V."/>
            <person name="Hibbett D.S."/>
            <person name="Martin F."/>
            <person name="Nordberg H.P."/>
            <person name="Cantor M.N."/>
            <person name="Hua S.X."/>
        </authorList>
    </citation>
    <scope>NUCLEOTIDE SEQUENCE [LARGE SCALE GENOMIC DNA]</scope>
    <source>
        <strain evidence="2 3">LaAM-08-1</strain>
    </source>
</reference>
<name>A0A0C9WKW7_9AGAR</name>
<organism evidence="2 3">
    <name type="scientific">Laccaria amethystina LaAM-08-1</name>
    <dbReference type="NCBI Taxonomy" id="1095629"/>
    <lineage>
        <taxon>Eukaryota</taxon>
        <taxon>Fungi</taxon>
        <taxon>Dikarya</taxon>
        <taxon>Basidiomycota</taxon>
        <taxon>Agaricomycotina</taxon>
        <taxon>Agaricomycetes</taxon>
        <taxon>Agaricomycetidae</taxon>
        <taxon>Agaricales</taxon>
        <taxon>Agaricineae</taxon>
        <taxon>Hydnangiaceae</taxon>
        <taxon>Laccaria</taxon>
    </lineage>
</organism>
<gene>
    <name evidence="2" type="ORF">K443DRAFT_603137</name>
</gene>
<dbReference type="STRING" id="1095629.A0A0C9WKW7"/>
<dbReference type="AlphaFoldDB" id="A0A0C9WKW7"/>
<dbReference type="EMBL" id="KN839430">
    <property type="protein sequence ID" value="KIJ89790.1"/>
    <property type="molecule type" value="Genomic_DNA"/>
</dbReference>
<feature type="compositionally biased region" description="Polar residues" evidence="1">
    <location>
        <begin position="27"/>
        <end position="40"/>
    </location>
</feature>
<dbReference type="Proteomes" id="UP000054477">
    <property type="component" value="Unassembled WGS sequence"/>
</dbReference>
<sequence>GTLDVESSDTIDNVKAKIQDKEGIPKAQSSYAQKQDTSSCAPVPSLPPPPGNFVLKRGQLPIERLRDANQAEPGHAGFRQWGSESFGFPP</sequence>
<dbReference type="HOGENOM" id="CLU_2446656_0_0_1"/>
<evidence type="ECO:0000256" key="1">
    <source>
        <dbReference type="SAM" id="MobiDB-lite"/>
    </source>
</evidence>
<dbReference type="InterPro" id="IPR029071">
    <property type="entry name" value="Ubiquitin-like_domsf"/>
</dbReference>
<dbReference type="OrthoDB" id="428577at2759"/>